<protein>
    <submittedName>
        <fullName evidence="2">GLPGLI family protein</fullName>
    </submittedName>
</protein>
<evidence type="ECO:0000256" key="1">
    <source>
        <dbReference type="SAM" id="SignalP"/>
    </source>
</evidence>
<dbReference type="Proteomes" id="UP000294564">
    <property type="component" value="Unassembled WGS sequence"/>
</dbReference>
<name>A0A4V2SLL9_9FLAO</name>
<sequence length="261" mass="30246">MKKNTLLVLVCLLFFVSSFSQKICGEVMYKEESKISLFFQTISITKFNDKVAYTKFLHWKKAKPFLSGEYDPNSVGVNEELISSENEETSFVYSDEKETYFSNITWKETMIVKEDDFEWNWTLLGEQRKIGNFNCQNASIEFRGRTFIAWFTTEIPTSFGPKKFKGLPGLILEIYDVDKTWYMKAINVKTQKAKKCTIDFDLKKTKSKAIPISKFLRLADSLHIDVLKKEASRLPKGSTIVIPDGCERLYDGSMLEIFLKQ</sequence>
<dbReference type="AlphaFoldDB" id="A0A4V2SLL9"/>
<accession>A0A4V2SLL9</accession>
<feature type="chain" id="PRO_5020835438" evidence="1">
    <location>
        <begin position="23"/>
        <end position="261"/>
    </location>
</feature>
<keyword evidence="1" id="KW-0732">Signal</keyword>
<feature type="signal peptide" evidence="1">
    <location>
        <begin position="1"/>
        <end position="22"/>
    </location>
</feature>
<organism evidence="2 3">
    <name type="scientific">Tenacibaculum skagerrakense</name>
    <dbReference type="NCBI Taxonomy" id="186571"/>
    <lineage>
        <taxon>Bacteria</taxon>
        <taxon>Pseudomonadati</taxon>
        <taxon>Bacteroidota</taxon>
        <taxon>Flavobacteriia</taxon>
        <taxon>Flavobacteriales</taxon>
        <taxon>Flavobacteriaceae</taxon>
        <taxon>Tenacibaculum</taxon>
    </lineage>
</organism>
<dbReference type="EMBL" id="SLXM01000008">
    <property type="protein sequence ID" value="TCP23556.1"/>
    <property type="molecule type" value="Genomic_DNA"/>
</dbReference>
<dbReference type="OrthoDB" id="1186048at2"/>
<dbReference type="InterPro" id="IPR005901">
    <property type="entry name" value="GLPGLI"/>
</dbReference>
<reference evidence="2 3" key="1">
    <citation type="submission" date="2019-03" db="EMBL/GenBank/DDBJ databases">
        <title>Genomic Encyclopedia of Type Strains, Phase IV (KMG-IV): sequencing the most valuable type-strain genomes for metagenomic binning, comparative biology and taxonomic classification.</title>
        <authorList>
            <person name="Goeker M."/>
        </authorList>
    </citation>
    <scope>NUCLEOTIDE SEQUENCE [LARGE SCALE GENOMIC DNA]</scope>
    <source>
        <strain evidence="2 3">DSM 14836</strain>
    </source>
</reference>
<evidence type="ECO:0000313" key="3">
    <source>
        <dbReference type="Proteomes" id="UP000294564"/>
    </source>
</evidence>
<dbReference type="NCBIfam" id="TIGR01200">
    <property type="entry name" value="GLPGLI"/>
    <property type="match status" value="1"/>
</dbReference>
<keyword evidence="3" id="KW-1185">Reference proteome</keyword>
<dbReference type="RefSeq" id="WP_132795373.1">
    <property type="nucleotide sequence ID" value="NZ_SLXM01000008.1"/>
</dbReference>
<evidence type="ECO:0000313" key="2">
    <source>
        <dbReference type="EMBL" id="TCP23556.1"/>
    </source>
</evidence>
<proteinExistence type="predicted"/>
<dbReference type="Pfam" id="PF09697">
    <property type="entry name" value="Porph_ging"/>
    <property type="match status" value="1"/>
</dbReference>
<gene>
    <name evidence="2" type="ORF">EV195_10825</name>
</gene>
<comment type="caution">
    <text evidence="2">The sequence shown here is derived from an EMBL/GenBank/DDBJ whole genome shotgun (WGS) entry which is preliminary data.</text>
</comment>